<gene>
    <name evidence="2" type="ORF">EYF80_060706</name>
</gene>
<comment type="caution">
    <text evidence="2">The sequence shown here is derived from an EMBL/GenBank/DDBJ whole genome shotgun (WGS) entry which is preliminary data.</text>
</comment>
<evidence type="ECO:0000256" key="1">
    <source>
        <dbReference type="SAM" id="MobiDB-lite"/>
    </source>
</evidence>
<dbReference type="EMBL" id="SRLO01006011">
    <property type="protein sequence ID" value="TNN29148.1"/>
    <property type="molecule type" value="Genomic_DNA"/>
</dbReference>
<keyword evidence="3" id="KW-1185">Reference proteome</keyword>
<dbReference type="AlphaFoldDB" id="A0A4Z2EK64"/>
<name>A0A4Z2EK64_9TELE</name>
<reference evidence="2 3" key="1">
    <citation type="submission" date="2019-03" db="EMBL/GenBank/DDBJ databases">
        <title>First draft genome of Liparis tanakae, snailfish: a comprehensive survey of snailfish specific genes.</title>
        <authorList>
            <person name="Kim W."/>
            <person name="Song I."/>
            <person name="Jeong J.-H."/>
            <person name="Kim D."/>
            <person name="Kim S."/>
            <person name="Ryu S."/>
            <person name="Song J.Y."/>
            <person name="Lee S.K."/>
        </authorList>
    </citation>
    <scope>NUCLEOTIDE SEQUENCE [LARGE SCALE GENOMIC DNA]</scope>
    <source>
        <tissue evidence="2">Muscle</tissue>
    </source>
</reference>
<evidence type="ECO:0000313" key="2">
    <source>
        <dbReference type="EMBL" id="TNN29148.1"/>
    </source>
</evidence>
<evidence type="ECO:0000313" key="3">
    <source>
        <dbReference type="Proteomes" id="UP000314294"/>
    </source>
</evidence>
<organism evidence="2 3">
    <name type="scientific">Liparis tanakae</name>
    <name type="common">Tanaka's snailfish</name>
    <dbReference type="NCBI Taxonomy" id="230148"/>
    <lineage>
        <taxon>Eukaryota</taxon>
        <taxon>Metazoa</taxon>
        <taxon>Chordata</taxon>
        <taxon>Craniata</taxon>
        <taxon>Vertebrata</taxon>
        <taxon>Euteleostomi</taxon>
        <taxon>Actinopterygii</taxon>
        <taxon>Neopterygii</taxon>
        <taxon>Teleostei</taxon>
        <taxon>Neoteleostei</taxon>
        <taxon>Acanthomorphata</taxon>
        <taxon>Eupercaria</taxon>
        <taxon>Perciformes</taxon>
        <taxon>Cottioidei</taxon>
        <taxon>Cottales</taxon>
        <taxon>Liparidae</taxon>
        <taxon>Liparis</taxon>
    </lineage>
</organism>
<feature type="region of interest" description="Disordered" evidence="1">
    <location>
        <begin position="1"/>
        <end position="32"/>
    </location>
</feature>
<protein>
    <submittedName>
        <fullName evidence="2">Uncharacterized protein</fullName>
    </submittedName>
</protein>
<proteinExistence type="predicted"/>
<dbReference type="Proteomes" id="UP000314294">
    <property type="component" value="Unassembled WGS sequence"/>
</dbReference>
<sequence length="69" mass="7087">MFLVEGANSGCRVESQPSSHRPGISIPLPTPVGREAAGGLSAQRANGLFAFTPGGPEEESYAGAVSRCR</sequence>
<accession>A0A4Z2EK64</accession>